<dbReference type="Proteomes" id="UP001295684">
    <property type="component" value="Unassembled WGS sequence"/>
</dbReference>
<dbReference type="Pfam" id="PF04193">
    <property type="entry name" value="PQ-loop"/>
    <property type="match status" value="2"/>
</dbReference>
<comment type="similarity">
    <text evidence="7">Belongs to the MPDU1 (TC 2.A.43.3) family.</text>
</comment>
<evidence type="ECO:0000256" key="2">
    <source>
        <dbReference type="ARBA" id="ARBA00022448"/>
    </source>
</evidence>
<protein>
    <recommendedName>
        <fullName evidence="12">Mannose-P-dolichol utilization defect 1 protein homolog</fullName>
    </recommendedName>
</protein>
<name>A0AAD1XM66_EUPCR</name>
<feature type="transmembrane region" description="Helical" evidence="8">
    <location>
        <begin position="104"/>
        <end position="121"/>
    </location>
</feature>
<keyword evidence="5 8" id="KW-1133">Transmembrane helix</keyword>
<evidence type="ECO:0000313" key="10">
    <source>
        <dbReference type="EMBL" id="CAI2375416.1"/>
    </source>
</evidence>
<keyword evidence="11" id="KW-1185">Reference proteome</keyword>
<evidence type="ECO:0000256" key="8">
    <source>
        <dbReference type="SAM" id="Phobius"/>
    </source>
</evidence>
<keyword evidence="9" id="KW-0732">Signal</keyword>
<keyword evidence="6 8" id="KW-0472">Membrane</keyword>
<feature type="chain" id="PRO_5042173506" description="Mannose-P-dolichol utilization defect 1 protein homolog" evidence="9">
    <location>
        <begin position="25"/>
        <end position="311"/>
    </location>
</feature>
<gene>
    <name evidence="10" type="ORF">ECRASSUSDP1_LOCUS16778</name>
</gene>
<dbReference type="AlphaFoldDB" id="A0AAD1XM66"/>
<feature type="transmembrane region" description="Helical" evidence="8">
    <location>
        <begin position="156"/>
        <end position="175"/>
    </location>
</feature>
<dbReference type="Gene3D" id="1.20.1280.290">
    <property type="match status" value="2"/>
</dbReference>
<evidence type="ECO:0000256" key="1">
    <source>
        <dbReference type="ARBA" id="ARBA00004141"/>
    </source>
</evidence>
<sequence length="311" mass="35785">MNFNRHSILFFLVVLLFGPVYAEAATEGNTSISDEDELEYKLLFFREDCYNEFLDLNFFYKDCISITISKGLGYGIILGAMLVKFPQIYNILKARSGRGILPSMFYMECFMFIINGCYNIHLSSPFSVYGENFALLIQNFVVIALLWLYGNKTSNVPKAIVTLSIFGTFSFLYFDALVPDFMWKLFMDIQILMVAYSRLPQILANFRSKFTGELSSIMFLANALGNLARTYTFIKETQDVYNMFTSGLSTLLNFTIFLQVLIYWKNNQVYKNRIEVKDLESQSNESGRTSNPEEFTKKVEVLEVSEGRPSL</sequence>
<accession>A0AAD1XM66</accession>
<dbReference type="InterPro" id="IPR016817">
    <property type="entry name" value="MannP-dilichol_defect-1"/>
</dbReference>
<evidence type="ECO:0000256" key="9">
    <source>
        <dbReference type="SAM" id="SignalP"/>
    </source>
</evidence>
<evidence type="ECO:0000256" key="5">
    <source>
        <dbReference type="ARBA" id="ARBA00022989"/>
    </source>
</evidence>
<evidence type="ECO:0000256" key="4">
    <source>
        <dbReference type="ARBA" id="ARBA00022737"/>
    </source>
</evidence>
<keyword evidence="2" id="KW-0813">Transport</keyword>
<reference evidence="10" key="1">
    <citation type="submission" date="2023-07" db="EMBL/GenBank/DDBJ databases">
        <authorList>
            <consortium name="AG Swart"/>
            <person name="Singh M."/>
            <person name="Singh A."/>
            <person name="Seah K."/>
            <person name="Emmerich C."/>
        </authorList>
    </citation>
    <scope>NUCLEOTIDE SEQUENCE</scope>
    <source>
        <strain evidence="10">DP1</strain>
    </source>
</reference>
<evidence type="ECO:0000256" key="7">
    <source>
        <dbReference type="ARBA" id="ARBA00038475"/>
    </source>
</evidence>
<evidence type="ECO:0000256" key="3">
    <source>
        <dbReference type="ARBA" id="ARBA00022692"/>
    </source>
</evidence>
<dbReference type="EMBL" id="CAMPGE010016894">
    <property type="protein sequence ID" value="CAI2375416.1"/>
    <property type="molecule type" value="Genomic_DNA"/>
</dbReference>
<dbReference type="InterPro" id="IPR006603">
    <property type="entry name" value="PQ-loop_rpt"/>
</dbReference>
<dbReference type="PANTHER" id="PTHR12226">
    <property type="entry name" value="MANNOSE-P-DOLICHOL UTILIZATION DEFECT 1 LEC35 -RELATED"/>
    <property type="match status" value="1"/>
</dbReference>
<comment type="caution">
    <text evidence="10">The sequence shown here is derived from an EMBL/GenBank/DDBJ whole genome shotgun (WGS) entry which is preliminary data.</text>
</comment>
<organism evidence="10 11">
    <name type="scientific">Euplotes crassus</name>
    <dbReference type="NCBI Taxonomy" id="5936"/>
    <lineage>
        <taxon>Eukaryota</taxon>
        <taxon>Sar</taxon>
        <taxon>Alveolata</taxon>
        <taxon>Ciliophora</taxon>
        <taxon>Intramacronucleata</taxon>
        <taxon>Spirotrichea</taxon>
        <taxon>Hypotrichia</taxon>
        <taxon>Euplotida</taxon>
        <taxon>Euplotidae</taxon>
        <taxon>Moneuplotes</taxon>
    </lineage>
</organism>
<proteinExistence type="inferred from homology"/>
<evidence type="ECO:0008006" key="12">
    <source>
        <dbReference type="Google" id="ProtNLM"/>
    </source>
</evidence>
<feature type="signal peptide" evidence="9">
    <location>
        <begin position="1"/>
        <end position="24"/>
    </location>
</feature>
<comment type="subcellular location">
    <subcellularLocation>
        <location evidence="1">Membrane</location>
        <topology evidence="1">Multi-pass membrane protein</topology>
    </subcellularLocation>
</comment>
<dbReference type="PANTHER" id="PTHR12226:SF2">
    <property type="entry name" value="MANNOSE-P-DOLICHOL UTILIZATION DEFECT 1 PROTEIN"/>
    <property type="match status" value="1"/>
</dbReference>
<keyword evidence="3 8" id="KW-0812">Transmembrane</keyword>
<dbReference type="GO" id="GO:0016020">
    <property type="term" value="C:membrane"/>
    <property type="evidence" value="ECO:0007669"/>
    <property type="project" value="UniProtKB-SubCell"/>
</dbReference>
<keyword evidence="4" id="KW-0677">Repeat</keyword>
<feature type="transmembrane region" description="Helical" evidence="8">
    <location>
        <begin position="64"/>
        <end position="83"/>
    </location>
</feature>
<evidence type="ECO:0000313" key="11">
    <source>
        <dbReference type="Proteomes" id="UP001295684"/>
    </source>
</evidence>
<feature type="transmembrane region" description="Helical" evidence="8">
    <location>
        <begin position="133"/>
        <end position="149"/>
    </location>
</feature>
<feature type="transmembrane region" description="Helical" evidence="8">
    <location>
        <begin position="240"/>
        <end position="264"/>
    </location>
</feature>
<dbReference type="SMART" id="SM00679">
    <property type="entry name" value="CTNS"/>
    <property type="match status" value="2"/>
</dbReference>
<evidence type="ECO:0000256" key="6">
    <source>
        <dbReference type="ARBA" id="ARBA00023136"/>
    </source>
</evidence>